<keyword evidence="4" id="KW-1185">Reference proteome</keyword>
<dbReference type="PANTHER" id="PTHR30535">
    <property type="entry name" value="VITAMIN B12-BINDING PROTEIN"/>
    <property type="match status" value="1"/>
</dbReference>
<keyword evidence="1" id="KW-0732">Signal</keyword>
<evidence type="ECO:0000313" key="4">
    <source>
        <dbReference type="Proteomes" id="UP000649617"/>
    </source>
</evidence>
<evidence type="ECO:0000256" key="1">
    <source>
        <dbReference type="SAM" id="SignalP"/>
    </source>
</evidence>
<sequence>MPGSVFRAAFMLAAAASHPVTISNCGVSNTVASAPSRVITMNQGATEFLLAMGLEGSMVGTAYLDDAIWPKYATSYAQIPVLSSSYPNETQIMALNPDFIVASYNSAFRANYSSGGRVRGIFSQNTIGPCAGFGSDWGQSWTTCRPQLHAAGISTYLFEDACEDSSLRPATVTEDTVYKEMRALGSIFGTDVEPLVTEMKADFDQAAALVSSGMHGSGLKTVWLDCVGRCCQVEDGQEEQVFVGGGTGAPNMLMQEAGLSNVFSDRSGNWVCVNVSDIVAAAPDVIVVVDAAWDSAVDKIKWMYNDAEFCKLEVLRAARFVSIPFSATTLSPRNGPAALDLATAALHVRTGSQTATQQSGVGSFSPFFLQAQTSCQLCPLSTAYVVYDDASGDTYDPLCTTSSSTTTTLAQSNEASDAHGALPEGYLSAVLAALGIFTPTLLA</sequence>
<gene>
    <name evidence="3" type="ORF">SPIL2461_LOCUS6226</name>
</gene>
<evidence type="ECO:0000259" key="2">
    <source>
        <dbReference type="PROSITE" id="PS50983"/>
    </source>
</evidence>
<accession>A0A812MT93</accession>
<protein>
    <recommendedName>
        <fullName evidence="2">Fe/B12 periplasmic-binding domain-containing protein</fullName>
    </recommendedName>
</protein>
<dbReference type="InterPro" id="IPR050902">
    <property type="entry name" value="ABC_Transporter_SBP"/>
</dbReference>
<dbReference type="EMBL" id="CAJNIZ010009228">
    <property type="protein sequence ID" value="CAE7278172.1"/>
    <property type="molecule type" value="Genomic_DNA"/>
</dbReference>
<name>A0A812MT93_SYMPI</name>
<dbReference type="Gene3D" id="3.40.50.1980">
    <property type="entry name" value="Nitrogenase molybdenum iron protein domain"/>
    <property type="match status" value="2"/>
</dbReference>
<feature type="chain" id="PRO_5033003044" description="Fe/B12 periplasmic-binding domain-containing protein" evidence="1">
    <location>
        <begin position="18"/>
        <end position="443"/>
    </location>
</feature>
<dbReference type="PROSITE" id="PS50983">
    <property type="entry name" value="FE_B12_PBP"/>
    <property type="match status" value="1"/>
</dbReference>
<reference evidence="3" key="1">
    <citation type="submission" date="2021-02" db="EMBL/GenBank/DDBJ databases">
        <authorList>
            <person name="Dougan E. K."/>
            <person name="Rhodes N."/>
            <person name="Thang M."/>
            <person name="Chan C."/>
        </authorList>
    </citation>
    <scope>NUCLEOTIDE SEQUENCE</scope>
</reference>
<feature type="signal peptide" evidence="1">
    <location>
        <begin position="1"/>
        <end position="17"/>
    </location>
</feature>
<proteinExistence type="predicted"/>
<dbReference type="AlphaFoldDB" id="A0A812MT93"/>
<evidence type="ECO:0000313" key="3">
    <source>
        <dbReference type="EMBL" id="CAE7278172.1"/>
    </source>
</evidence>
<dbReference type="OrthoDB" id="44473at2759"/>
<dbReference type="SUPFAM" id="SSF53807">
    <property type="entry name" value="Helical backbone' metal receptor"/>
    <property type="match status" value="1"/>
</dbReference>
<feature type="domain" description="Fe/B12 periplasmic-binding" evidence="2">
    <location>
        <begin position="37"/>
        <end position="354"/>
    </location>
</feature>
<organism evidence="3 4">
    <name type="scientific">Symbiodinium pilosum</name>
    <name type="common">Dinoflagellate</name>
    <dbReference type="NCBI Taxonomy" id="2952"/>
    <lineage>
        <taxon>Eukaryota</taxon>
        <taxon>Sar</taxon>
        <taxon>Alveolata</taxon>
        <taxon>Dinophyceae</taxon>
        <taxon>Suessiales</taxon>
        <taxon>Symbiodiniaceae</taxon>
        <taxon>Symbiodinium</taxon>
    </lineage>
</organism>
<comment type="caution">
    <text evidence="3">The sequence shown here is derived from an EMBL/GenBank/DDBJ whole genome shotgun (WGS) entry which is preliminary data.</text>
</comment>
<dbReference type="InterPro" id="IPR002491">
    <property type="entry name" value="ABC_transptr_periplasmic_BD"/>
</dbReference>
<dbReference type="PANTHER" id="PTHR30535:SF7">
    <property type="entry name" value="IRON(III) DICITRATE-BINDING PROTEIN"/>
    <property type="match status" value="1"/>
</dbReference>
<dbReference type="Proteomes" id="UP000649617">
    <property type="component" value="Unassembled WGS sequence"/>
</dbReference>